<keyword evidence="2" id="KW-1185">Reference proteome</keyword>
<name>A0A7I8BNY1_9BURK</name>
<gene>
    <name evidence="1" type="ORF">PPGU16_33990</name>
</gene>
<evidence type="ECO:0000313" key="1">
    <source>
        <dbReference type="EMBL" id="BCF90332.1"/>
    </source>
</evidence>
<dbReference type="Proteomes" id="UP000510888">
    <property type="component" value="Chromosome 2"/>
</dbReference>
<evidence type="ECO:0000313" key="2">
    <source>
        <dbReference type="Proteomes" id="UP000510888"/>
    </source>
</evidence>
<dbReference type="AlphaFoldDB" id="A0A7I8BNY1"/>
<dbReference type="EMBL" id="AP023175">
    <property type="protein sequence ID" value="BCF90332.1"/>
    <property type="molecule type" value="Genomic_DNA"/>
</dbReference>
<dbReference type="KEGG" id="plad:PPGU16_33990"/>
<organism evidence="1 2">
    <name type="scientific">Paraburkholderia largidicola</name>
    <dbReference type="NCBI Taxonomy" id="3014751"/>
    <lineage>
        <taxon>Bacteria</taxon>
        <taxon>Pseudomonadati</taxon>
        <taxon>Pseudomonadota</taxon>
        <taxon>Betaproteobacteria</taxon>
        <taxon>Burkholderiales</taxon>
        <taxon>Burkholderiaceae</taxon>
        <taxon>Paraburkholderia</taxon>
    </lineage>
</organism>
<accession>A0A7I8BNY1</accession>
<sequence length="69" mass="7859">MHYFGYCDRVCDDVASVSTDIIYSRIRGFRRVSGPADFECIWNHGIEKEADKAYSDGGIRRRVGKLADI</sequence>
<proteinExistence type="predicted"/>
<protein>
    <submittedName>
        <fullName evidence="1">Uncharacterized protein</fullName>
    </submittedName>
</protein>
<reference evidence="1 2" key="1">
    <citation type="journal article" date="2020" name="Genes (Basel)">
        <title>Genomic Comparison of Insect Gut Symbionts from Divergent Burkholderia Subclades.</title>
        <authorList>
            <person name="Takeshita K."/>
            <person name="Kikuchi Y."/>
        </authorList>
    </citation>
    <scope>NUCLEOTIDE SEQUENCE [LARGE SCALE GENOMIC DNA]</scope>
    <source>
        <strain evidence="1 2">PGU16</strain>
    </source>
</reference>